<keyword evidence="2" id="KW-1185">Reference proteome</keyword>
<dbReference type="AlphaFoldDB" id="A0AA44J2P6"/>
<sequence length="414" mass="45735">MPLPIEELRRRADAYREHGTLKKAAAALGIKKSALSESLRRAAEAGLLGTEPVLPGFRISKISNTPSGTFIQQTQERGERFEVPTGHVVKGVSALVDAEGRVIQQWQKTAVDAEKTNNLREAILAVFASHASPTLPEPPSYADADTLSIYPIVDLHLGLYAWARETGDDYDVDISAGLLRGAVANLVARSAPSETAIILDLGDYFHADDSRNQTKRSGNPLDVDTRYARVLQVGYELVVETIELALQKHARVIYRKLPGNHDDETSLMLAISISAHFRNEPRVEVDTDPSRFFVYEFGKVMIGATHGDQLKKSDMAGFMATNWPQQWGRTEFRHGFTGHIHHDTARVHNGVKVESFNTLAAKDAWHAGMGFTSPRTAVSITMHRKYGEIDRFTVSLPMVQRIAANDNTPMRAAS</sequence>
<evidence type="ECO:0000313" key="1">
    <source>
        <dbReference type="EMBL" id="NRF23230.1"/>
    </source>
</evidence>
<dbReference type="RefSeq" id="WP_172874312.1">
    <property type="nucleotide sequence ID" value="NZ_JABRWL010000006.1"/>
</dbReference>
<reference evidence="1" key="1">
    <citation type="submission" date="2019-07" db="EMBL/GenBank/DDBJ databases">
        <title>FDA dAtabase for Regulatory Grade micrObial Sequences (FDA-ARGOS): Supporting development and validation of Infectious Disease Dx tests.</title>
        <authorList>
            <person name="Bachman M."/>
            <person name="Young C."/>
            <person name="Tallon L."/>
            <person name="Sadzewicz L."/>
            <person name="Vavikolanu K."/>
            <person name="Mehta A."/>
            <person name="Aluvathingal J."/>
            <person name="Nadendla S."/>
            <person name="Nandy P."/>
            <person name="Geyer C."/>
            <person name="Yan Y."/>
            <person name="Sichtig H."/>
        </authorList>
    </citation>
    <scope>NUCLEOTIDE SEQUENCE</scope>
    <source>
        <strain evidence="1">FDAARGOS_618</strain>
    </source>
</reference>
<accession>A0AA44J2P6</accession>
<dbReference type="InterPro" id="IPR029052">
    <property type="entry name" value="Metallo-depent_PP-like"/>
</dbReference>
<evidence type="ECO:0000313" key="2">
    <source>
        <dbReference type="Proteomes" id="UP001155820"/>
    </source>
</evidence>
<gene>
    <name evidence="1" type="ORF">FOB26_29690</name>
</gene>
<dbReference type="Proteomes" id="UP001155820">
    <property type="component" value="Unassembled WGS sequence"/>
</dbReference>
<name>A0AA44J2P6_9HYPH</name>
<dbReference type="EMBL" id="JABRWM010000006">
    <property type="protein sequence ID" value="NRF23230.1"/>
    <property type="molecule type" value="Genomic_DNA"/>
</dbReference>
<proteinExistence type="predicted"/>
<organism evidence="1 2">
    <name type="scientific">Agrobacterium pusense</name>
    <dbReference type="NCBI Taxonomy" id="648995"/>
    <lineage>
        <taxon>Bacteria</taxon>
        <taxon>Pseudomonadati</taxon>
        <taxon>Pseudomonadota</taxon>
        <taxon>Alphaproteobacteria</taxon>
        <taxon>Hyphomicrobiales</taxon>
        <taxon>Rhizobiaceae</taxon>
        <taxon>Rhizobium/Agrobacterium group</taxon>
        <taxon>Agrobacterium</taxon>
    </lineage>
</organism>
<comment type="caution">
    <text evidence="1">The sequence shown here is derived from an EMBL/GenBank/DDBJ whole genome shotgun (WGS) entry which is preliminary data.</text>
</comment>
<dbReference type="SUPFAM" id="SSF56300">
    <property type="entry name" value="Metallo-dependent phosphatases"/>
    <property type="match status" value="1"/>
</dbReference>
<protein>
    <submittedName>
        <fullName evidence="1">Oxidoreductase</fullName>
    </submittedName>
</protein>